<feature type="region of interest" description="Disordered" evidence="1">
    <location>
        <begin position="1"/>
        <end position="24"/>
    </location>
</feature>
<gene>
    <name evidence="2" type="ORF">SAMN05428963_10629</name>
</gene>
<dbReference type="AlphaFoldDB" id="A0A1T4R588"/>
<dbReference type="Proteomes" id="UP000190135">
    <property type="component" value="Unassembled WGS sequence"/>
</dbReference>
<proteinExistence type="predicted"/>
<protein>
    <submittedName>
        <fullName evidence="2">Uncharacterized protein</fullName>
    </submittedName>
</protein>
<name>A0A1T4R588_9HYPH</name>
<accession>A0A1T4R588</accession>
<evidence type="ECO:0000313" key="2">
    <source>
        <dbReference type="EMBL" id="SKA11047.1"/>
    </source>
</evidence>
<evidence type="ECO:0000313" key="3">
    <source>
        <dbReference type="Proteomes" id="UP000190135"/>
    </source>
</evidence>
<sequence length="194" mass="21361">MSGAGARKVDVTGRTTGKTKRHKPLVNLPSNQWLSIPREMLESPAFAALSAPALRVLMRLCIEHLEHGGAENGKLKVTHSQFVAFGIGHNSVKPALIENEALGFIEMMQQGGRSFGDTRLPSQFRLTFPNSRNAPQTHEWFAIKSLDEAKDRIARKKAEWDAARPKRPNRRPAYKSGSIAGRAEAARQRNSGAA</sequence>
<feature type="region of interest" description="Disordered" evidence="1">
    <location>
        <begin position="156"/>
        <end position="194"/>
    </location>
</feature>
<dbReference type="RefSeq" id="WP_078708287.1">
    <property type="nucleotide sequence ID" value="NZ_FUXL01000006.1"/>
</dbReference>
<reference evidence="2 3" key="1">
    <citation type="submission" date="2017-02" db="EMBL/GenBank/DDBJ databases">
        <authorList>
            <person name="Peterson S.W."/>
        </authorList>
    </citation>
    <scope>NUCLEOTIDE SEQUENCE [LARGE SCALE GENOMIC DNA]</scope>
    <source>
        <strain evidence="2 3">USBA 369</strain>
    </source>
</reference>
<evidence type="ECO:0000256" key="1">
    <source>
        <dbReference type="SAM" id="MobiDB-lite"/>
    </source>
</evidence>
<keyword evidence="3" id="KW-1185">Reference proteome</keyword>
<organism evidence="2 3">
    <name type="scientific">Consotaella salsifontis</name>
    <dbReference type="NCBI Taxonomy" id="1365950"/>
    <lineage>
        <taxon>Bacteria</taxon>
        <taxon>Pseudomonadati</taxon>
        <taxon>Pseudomonadota</taxon>
        <taxon>Alphaproteobacteria</taxon>
        <taxon>Hyphomicrobiales</taxon>
        <taxon>Aurantimonadaceae</taxon>
        <taxon>Consotaella</taxon>
    </lineage>
</organism>
<dbReference type="OrthoDB" id="8243229at2"/>
<dbReference type="EMBL" id="FUXL01000006">
    <property type="protein sequence ID" value="SKA11047.1"/>
    <property type="molecule type" value="Genomic_DNA"/>
</dbReference>
<dbReference type="STRING" id="1365950.SAMN05428963_10629"/>